<organism evidence="7 8">
    <name type="scientific">Rhodococcus antarcticus</name>
    <dbReference type="NCBI Taxonomy" id="2987751"/>
    <lineage>
        <taxon>Bacteria</taxon>
        <taxon>Bacillati</taxon>
        <taxon>Actinomycetota</taxon>
        <taxon>Actinomycetes</taxon>
        <taxon>Mycobacteriales</taxon>
        <taxon>Nocardiaceae</taxon>
        <taxon>Rhodococcus</taxon>
    </lineage>
</organism>
<evidence type="ECO:0000313" key="8">
    <source>
        <dbReference type="Proteomes" id="UP001164965"/>
    </source>
</evidence>
<feature type="transmembrane region" description="Helical" evidence="6">
    <location>
        <begin position="95"/>
        <end position="119"/>
    </location>
</feature>
<dbReference type="InterPro" id="IPR011701">
    <property type="entry name" value="MFS"/>
</dbReference>
<proteinExistence type="predicted"/>
<sequence>MTPPIGVPEPGFRHVLAVREFRVLWLVSIQSLLGDQIARVALAVLVFDRTRSGFATATVYALTFLPAVAGNILLGPLTDRLPRRSVLVVGDLIRAGLLAAMAIPALPLWALAALLVVAVTVGAPWGAAEAALIADILPSPDYPVGLGLRSATNQSAQLIGFAAGGLGVAVLGAHTALAVNAATFAVSALVIRTYLHPRPTPIRTAPAGRTDVVQTGATAPRTVAVSPPAGWLGGARAVLGDHQLRLLLCFSWILGLIVVPEGLAAPYAAELNAGPTAVGVLLAAGPTGVLLGTLAYTRLLTTPTRARLLGPFATATGIPLILCATRPGLVLVCGLFAAAGAFTGYQIQVVTEFVDLIPAQLRGQGIALASAGLLAAQGLGLLTAGLLTEHLTPSLTIATAGATATGLGATLTLRRIRQHHLDPVATSS</sequence>
<dbReference type="Gene3D" id="1.20.1250.20">
    <property type="entry name" value="MFS general substrate transporter like domains"/>
    <property type="match status" value="1"/>
</dbReference>
<dbReference type="Pfam" id="PF07690">
    <property type="entry name" value="MFS_1"/>
    <property type="match status" value="1"/>
</dbReference>
<feature type="transmembrane region" description="Helical" evidence="6">
    <location>
        <begin position="53"/>
        <end position="74"/>
    </location>
</feature>
<reference evidence="7" key="1">
    <citation type="submission" date="2022-10" db="EMBL/GenBank/DDBJ databases">
        <title>Rhodococcus sp.75.</title>
        <authorList>
            <person name="Sun M."/>
        </authorList>
    </citation>
    <scope>NUCLEOTIDE SEQUENCE</scope>
    <source>
        <strain evidence="7">75</strain>
    </source>
</reference>
<dbReference type="PANTHER" id="PTHR23513:SF11">
    <property type="entry name" value="STAPHYLOFERRIN A TRANSPORTER"/>
    <property type="match status" value="1"/>
</dbReference>
<keyword evidence="3 6" id="KW-0812">Transmembrane</keyword>
<comment type="subcellular location">
    <subcellularLocation>
        <location evidence="1">Cell membrane</location>
        <topology evidence="1">Multi-pass membrane protein</topology>
    </subcellularLocation>
</comment>
<evidence type="ECO:0000256" key="6">
    <source>
        <dbReference type="SAM" id="Phobius"/>
    </source>
</evidence>
<evidence type="ECO:0000256" key="1">
    <source>
        <dbReference type="ARBA" id="ARBA00004651"/>
    </source>
</evidence>
<feature type="transmembrane region" description="Helical" evidence="6">
    <location>
        <begin position="275"/>
        <end position="296"/>
    </location>
</feature>
<feature type="transmembrane region" description="Helical" evidence="6">
    <location>
        <begin position="158"/>
        <end position="191"/>
    </location>
</feature>
<evidence type="ECO:0000256" key="4">
    <source>
        <dbReference type="ARBA" id="ARBA00022989"/>
    </source>
</evidence>
<protein>
    <submittedName>
        <fullName evidence="7">MFS transporter</fullName>
    </submittedName>
</protein>
<dbReference type="EMBL" id="CP110615">
    <property type="protein sequence ID" value="UZJ25787.1"/>
    <property type="molecule type" value="Genomic_DNA"/>
</dbReference>
<evidence type="ECO:0000256" key="3">
    <source>
        <dbReference type="ARBA" id="ARBA00022692"/>
    </source>
</evidence>
<keyword evidence="4 6" id="KW-1133">Transmembrane helix</keyword>
<gene>
    <name evidence="7" type="ORF">RHODO2019_04915</name>
</gene>
<feature type="transmembrane region" description="Helical" evidence="6">
    <location>
        <begin position="394"/>
        <end position="413"/>
    </location>
</feature>
<name>A0ABY6P2B6_9NOCA</name>
<dbReference type="PANTHER" id="PTHR23513">
    <property type="entry name" value="INTEGRAL MEMBRANE EFFLUX PROTEIN-RELATED"/>
    <property type="match status" value="1"/>
</dbReference>
<keyword evidence="2" id="KW-1003">Cell membrane</keyword>
<dbReference type="InterPro" id="IPR036259">
    <property type="entry name" value="MFS_trans_sf"/>
</dbReference>
<dbReference type="RefSeq" id="WP_265383891.1">
    <property type="nucleotide sequence ID" value="NZ_CP110615.1"/>
</dbReference>
<dbReference type="Proteomes" id="UP001164965">
    <property type="component" value="Chromosome"/>
</dbReference>
<feature type="transmembrane region" description="Helical" evidence="6">
    <location>
        <begin position="246"/>
        <end position="269"/>
    </location>
</feature>
<accession>A0ABY6P2B6</accession>
<feature type="transmembrane region" description="Helical" evidence="6">
    <location>
        <begin position="335"/>
        <end position="354"/>
    </location>
</feature>
<feature type="transmembrane region" description="Helical" evidence="6">
    <location>
        <begin position="366"/>
        <end position="388"/>
    </location>
</feature>
<evidence type="ECO:0000256" key="5">
    <source>
        <dbReference type="ARBA" id="ARBA00023136"/>
    </source>
</evidence>
<evidence type="ECO:0000313" key="7">
    <source>
        <dbReference type="EMBL" id="UZJ25787.1"/>
    </source>
</evidence>
<dbReference type="CDD" id="cd06173">
    <property type="entry name" value="MFS_MefA_like"/>
    <property type="match status" value="1"/>
</dbReference>
<dbReference type="SUPFAM" id="SSF103473">
    <property type="entry name" value="MFS general substrate transporter"/>
    <property type="match status" value="1"/>
</dbReference>
<keyword evidence="5 6" id="KW-0472">Membrane</keyword>
<evidence type="ECO:0000256" key="2">
    <source>
        <dbReference type="ARBA" id="ARBA00022475"/>
    </source>
</evidence>
<keyword evidence="8" id="KW-1185">Reference proteome</keyword>